<dbReference type="InterPro" id="IPR003126">
    <property type="entry name" value="Znf_UBR"/>
</dbReference>
<feature type="region of interest" description="Disordered" evidence="9">
    <location>
        <begin position="553"/>
        <end position="575"/>
    </location>
</feature>
<dbReference type="Pfam" id="PF13764">
    <property type="entry name" value="E3_UbLigase_R4"/>
    <property type="match status" value="1"/>
</dbReference>
<dbReference type="InterPro" id="IPR056530">
    <property type="entry name" value="UBR4-like_dom"/>
</dbReference>
<evidence type="ECO:0000256" key="9">
    <source>
        <dbReference type="SAM" id="MobiDB-lite"/>
    </source>
</evidence>
<dbReference type="SMART" id="SM00396">
    <property type="entry name" value="ZnF_UBR1"/>
    <property type="match status" value="1"/>
</dbReference>
<evidence type="ECO:0000256" key="10">
    <source>
        <dbReference type="SAM" id="SignalP"/>
    </source>
</evidence>
<evidence type="ECO:0000256" key="3">
    <source>
        <dbReference type="ARBA" id="ARBA00022771"/>
    </source>
</evidence>
<feature type="signal peptide" evidence="10">
    <location>
        <begin position="1"/>
        <end position="16"/>
    </location>
</feature>
<feature type="region of interest" description="Disordered" evidence="9">
    <location>
        <begin position="1676"/>
        <end position="1695"/>
    </location>
</feature>
<keyword evidence="4" id="KW-0862">Zinc</keyword>
<keyword evidence="2" id="KW-0479">Metal-binding</keyword>
<dbReference type="InterPro" id="IPR045841">
    <property type="entry name" value="E3_UBR4_N"/>
</dbReference>
<dbReference type="Pfam" id="PF02207">
    <property type="entry name" value="zf-UBR"/>
    <property type="match status" value="1"/>
</dbReference>
<dbReference type="InterPro" id="IPR045189">
    <property type="entry name" value="UBR4-like"/>
</dbReference>
<dbReference type="InterPro" id="IPR036322">
    <property type="entry name" value="WD40_repeat_dom_sf"/>
</dbReference>
<feature type="region of interest" description="Disordered" evidence="9">
    <location>
        <begin position="4010"/>
        <end position="4031"/>
    </location>
</feature>
<keyword evidence="3 7" id="KW-0863">Zinc-finger</keyword>
<dbReference type="SUPFAM" id="SSF50978">
    <property type="entry name" value="WD40 repeat-like"/>
    <property type="match status" value="1"/>
</dbReference>
<dbReference type="EMBL" id="WJQU01002648">
    <property type="protein sequence ID" value="KAJ6631770.1"/>
    <property type="molecule type" value="Genomic_DNA"/>
</dbReference>
<dbReference type="InterPro" id="IPR025704">
    <property type="entry name" value="E3_Ub_ligase_UBR4_C"/>
</dbReference>
<keyword evidence="5" id="KW-0112">Calmodulin-binding</keyword>
<feature type="region of interest" description="Disordered" evidence="9">
    <location>
        <begin position="362"/>
        <end position="387"/>
    </location>
</feature>
<feature type="chain" id="PRO_5040155939" evidence="10">
    <location>
        <begin position="17"/>
        <end position="5154"/>
    </location>
</feature>
<feature type="domain" description="UBR-type" evidence="11">
    <location>
        <begin position="1700"/>
        <end position="1769"/>
    </location>
</feature>
<comment type="similarity">
    <text evidence="1 7">Belongs to the UBR4 family.</text>
</comment>
<dbReference type="PANTHER" id="PTHR21725:SF1">
    <property type="entry name" value="E3 UBIQUITIN-PROTEIN LIGASE UBR4"/>
    <property type="match status" value="1"/>
</dbReference>
<feature type="compositionally biased region" description="Gly residues" evidence="9">
    <location>
        <begin position="2897"/>
        <end position="2909"/>
    </location>
</feature>
<organism evidence="12 13">
    <name type="scientific">Pseudolycoriella hygida</name>
    <dbReference type="NCBI Taxonomy" id="35572"/>
    <lineage>
        <taxon>Eukaryota</taxon>
        <taxon>Metazoa</taxon>
        <taxon>Ecdysozoa</taxon>
        <taxon>Arthropoda</taxon>
        <taxon>Hexapoda</taxon>
        <taxon>Insecta</taxon>
        <taxon>Pterygota</taxon>
        <taxon>Neoptera</taxon>
        <taxon>Endopterygota</taxon>
        <taxon>Diptera</taxon>
        <taxon>Nematocera</taxon>
        <taxon>Sciaroidea</taxon>
        <taxon>Sciaridae</taxon>
        <taxon>Pseudolycoriella</taxon>
    </lineage>
</organism>
<name>A0A9Q0MJV6_9DIPT</name>
<feature type="compositionally biased region" description="Polar residues" evidence="9">
    <location>
        <begin position="2915"/>
        <end position="2930"/>
    </location>
</feature>
<feature type="region of interest" description="Disordered" evidence="9">
    <location>
        <begin position="2861"/>
        <end position="2930"/>
    </location>
</feature>
<feature type="compositionally biased region" description="Polar residues" evidence="9">
    <location>
        <begin position="374"/>
        <end position="387"/>
    </location>
</feature>
<feature type="region of interest" description="Disordered" evidence="9">
    <location>
        <begin position="2739"/>
        <end position="2771"/>
    </location>
</feature>
<evidence type="ECO:0000259" key="11">
    <source>
        <dbReference type="PROSITE" id="PS51157"/>
    </source>
</evidence>
<feature type="compositionally biased region" description="Polar residues" evidence="9">
    <location>
        <begin position="2749"/>
        <end position="2763"/>
    </location>
</feature>
<evidence type="ECO:0000256" key="5">
    <source>
        <dbReference type="ARBA" id="ARBA00022860"/>
    </source>
</evidence>
<dbReference type="Proteomes" id="UP001151699">
    <property type="component" value="Unassembled WGS sequence"/>
</dbReference>
<keyword evidence="10" id="KW-0732">Signal</keyword>
<reference evidence="12" key="1">
    <citation type="submission" date="2022-07" db="EMBL/GenBank/DDBJ databases">
        <authorList>
            <person name="Trinca V."/>
            <person name="Uliana J.V.C."/>
            <person name="Torres T.T."/>
            <person name="Ward R.J."/>
            <person name="Monesi N."/>
        </authorList>
    </citation>
    <scope>NUCLEOTIDE SEQUENCE</scope>
    <source>
        <strain evidence="12">HSMRA1968</strain>
        <tissue evidence="12">Whole embryos</tissue>
    </source>
</reference>
<dbReference type="PROSITE" id="PS52043">
    <property type="entry name" value="UBR4_E3"/>
    <property type="match status" value="1"/>
</dbReference>
<evidence type="ECO:0000256" key="4">
    <source>
        <dbReference type="ARBA" id="ARBA00022833"/>
    </source>
</evidence>
<evidence type="ECO:0000256" key="1">
    <source>
        <dbReference type="ARBA" id="ARBA00009970"/>
    </source>
</evidence>
<evidence type="ECO:0000256" key="7">
    <source>
        <dbReference type="PROSITE-ProRule" id="PRU01388"/>
    </source>
</evidence>
<feature type="compositionally biased region" description="Polar residues" evidence="9">
    <location>
        <begin position="1079"/>
        <end position="1113"/>
    </location>
</feature>
<feature type="region of interest" description="Disordered" evidence="9">
    <location>
        <begin position="1770"/>
        <end position="1813"/>
    </location>
</feature>
<feature type="region of interest" description="Disordered" evidence="9">
    <location>
        <begin position="2305"/>
        <end position="2329"/>
    </location>
</feature>
<gene>
    <name evidence="12" type="primary">poe</name>
    <name evidence="12" type="ORF">Bhyg_15746</name>
</gene>
<dbReference type="InterPro" id="IPR047509">
    <property type="entry name" value="UBR4-like_UBR-box"/>
</dbReference>
<sequence length="5154" mass="575079">MFYMSLACLAATSISGQCNSISQSNLPIITEASSIIIRFIISKLEKPLNSDTKLFLPKFLPALKCLCEGRSLSKDEDVATLTTILRNAKCPEHVKSATSTNEKDSKCEIKASRSDLSSVILQQLTTPLGVSNAYVWTPLSEELTDCSVGVSPFKLLPLNIKTKKLQELFVKANTDLMEALGIGDVILRVCTTLPSLSKYYQRYEDTTVHGKPLFLPIQTTEATVVKNSMSQMSSDMSILSLSVSLPILEPLTPSKIKQLSQCEMSALYCAVLTSIAGSVLNTSSSQKSISTASGASESEECGDDDPARNIVDKALEIFNSVGEKFKTTREHIYQNHLCMGAWLLVSGIQGAMGASGSNNVRLTHGLTDDVPNTKGKSPSRSATDASSNAGRVNLVKVQQGFGVLNAAIANHTLVLLTELIGDLVDVEPRSDEDKTDDPADFDILGKFTSLQRVIRVLNTATMQQLLTFLATVSYRKACQMKRVINKSDGEAYNEFKTKFRIFISFKFVGDPVSYSDSTTYYNDTICSSEDSESDDEEDSYLGIWFKETLSPELKETPVESSTQDKASDGQRGGAMVSAKDEPHEYLELSAEIFAFLDTSLGSNHKFLNKYVKSGLSEQQMILLANILKDLDRDAARGDQDMFDTQWTGAMNKFASSLGRYLHNLLSGGQVSEPLQSALLIHLGVSPWTQDPTIWPLQVYSRTLSVLVQILLLKPSQEKEAACLSVWQRLVNTLVEGVCSTQTEAEYVDLNVEHAQLLLFLFHSLNLMQKKSVLLLTAGGVIRCAEVCRGVTPEKPLKDHQIILLSRLLLFLEYLMKHLYNSPTVLLEQVRWNLFSVITLDQSHKVSDTLNNKMKMMSFCRRDLEEKYRKHSTDYGTSVRPKFYSLTVVDAKIQQEFKLDGLAWNFILCTPDKLKYPLLVDALIDILGITDICSAKVSFQTLCAVNYCFSLCWKLILGLPPSTPHVEALMQDKTPNLHLLVWGVRCLQAVPSSNYLIVNSLIKQGMFTQFAEGLWSKITTHVSDVKYSLKQTILGLESFNKTFWIQNPRLSKIVLLDALVSHLYAIYWSEKEGSKPAVASGTTTPTKSNSASSPSEFGTTSPEASNTSTESLSASGLDESKSMPITTNDELVKELMTKALNALETIKECCFKLNLSSLHGTIPIVLLESLISIAGHKNVVCSEIAQQFPNLLSGQDKDIILTEWRKNLLVISEDNLTPSTRPVEYHTLSVIDAHINEIYKYPTYSIVLSMKHTMKSILNLIFYLLPSFKDVIPIEDRLKSLLVTLLFDVRTEFLYDIANKCLSLLIGSDASSDAYVFPIYSNVLRYTYKLLIDFADISSQGRNVGLNESVLHNVLKCWEQMLEKPVGLKAMHEFFSVTKQGSLVQVLLSFANTSLSQLFSTKILQFFEKLFQASEKPDSQFKLDELCLCVSELGQVENSKLKTWLSHILLGPVSTNAVSSAASSNVPTPTNMATVSAIPSISDQVVQPSELTMDPNVMDIDYDCSGAAAGPTSSAWHASITTNRSGSDTPNEECLEKNGRLLQTLTKYIVTENRISPNVSASLFQALVQLGQNLLCPTQDSIEFNDILQVMVTLADAGHGKGHAMLFSAAIDWLDVSRNFVMEKSLTEKPAKINVTFQNVTSLLRYMADLLHGLGLGNNRSANPPWEDEQQPDFEDYFEDTTGEDEDSSLEDSDEDSLSSKLCTYSLTEKEYMIQHWYNCHTCKMVDSVGVCSICARVCHKNHDLSYSKHGNFFCDCGAKADMSCQALTKRTNSQQSESSMNTGYTSDVPTTSAIRRRTVSPSRNSNSQRDNANNMERALQIAKLIEMSKDSLKNPEQWKTVLRSLLDFFEFLLPSVKENCAKYSTVGCHLRAKNALERLHQPDKTFAITDQIMLPTLGSQEGAFENVRSNFVGDQAQIIRQLIASNTVRRVGLCCLSSPHGKRQHLAVSHEKGKVTILQLSSLLKQADIAKKKLTLSRLASAPISCTIMSLASNPVNEEFLAVCGLKECHVLSFCSTGSVNEHIVITPQLETGNYIKRALWLPGSQTMLAIITCDYVKIYELSEDTYSPQYYFVVPSGKIRDCTFVYQSGNYFLLLFASSGYIYTQALVDESLAKHGAFYVTNTLEIDHPMIVESKGALGEGGASIYYSHLLQMLFLSYSIGKNFMAPLTDVNEGVKCVVLLQTTPQSKNSSKSTSQALMQWSEVAGHPGLIFAMQNQSNNPVIFMLKPEGILMQEIKYSSAKAKIIDMVAIRHTTGGVERSTLLLLCEDGSLRIFAANPKFTSFWLSPEVQPVANQLYQSFQPKSLRRSKKVQKNQPGQGNAASSGQPQFPVDFFEHYTLLHDIDYGGCDLLQIYNTQQLKHRIDTTGLYVASTRSSGFTLEVTNNDPKIVMTGFRVLIGTQDVARAPPTVTVYGRVINTFTTRPRWFDIPLTHEESLRSDKKLSILFGPTQDPDKVCMLDCIKVYGKSKELIGWPEESDDVLANGSTSNSQLAANAAACSTSQFTDSTIQTITPLDKMLTIMLEVLDSGLGILGASKNEDSQLKKKSIEIATYLLLYPLPNVVQNQAKWVLATLHNNRAAYNAYKDKEILSEVNSELEKLKTVRDLRNIDPEAFFRLVVLARNIAVARPQALTKITTENNFNIIASFMVLLKGLYSITPNYELQSSIVRVGLSHTESTIHCLVEIIYAFALSDQKLVDRMTSFLVQLLLDKSSVISHSTKQAMIRLLRPRGVKRRKVLIGSPPDCPSPTNKDQQQELQSNEEGAVGGVSNDEQIGALGLEGAVGTSNPQASMLGAVGGFPQLMDLQQDADEEAIMEIAIALSLQEHEIPVLQQGLADLQRGIMFPSLNDIEAPPEFFNTSMMSTGGSDDEGSNAATEGSTLRTSPAEHAGSVGSESGGSGESIGGASGRSSNYDDQLNHSPPRNESKLQTLTVQEIATLKSIDGHQSIPFMQVILMLTSDLDGNQEMDRNVLSKLLSALIDRLEITPSAEPNQMALRSPKTEVQLVILRLVHVLMAKIKSSKSSSANATVTQQARDNSTFVGTATANALLECGAIPYCLSILKSFLPYWRNMSNNDKATVSGTSIITTSAGPTTSNVLKVHVGGPERDLSPFFGGTNDKSDKNVDVFEQYSANITEIAVRLPYQILKLTTNSPATFDWFANIYEYMSHTLCEYMMVVTSQVLRRIIRKLLLYVCGSKDKYRQSRDIHSLDTHIKMIKKYNDTTITSQSPSVQNNSVLNYDELVELTEHLKGCQDVASVRTGNWQRFCVQHNDVLPSLIRIGTNQLAEGVAPVILQLLQGAICNLSEKDTKNAASVKMRQDRDKSEDADLFPDSKFDSNLCATLVANIFAQVAPTTLTKFIKIYLLETNTLSIRWQAHGLIYAFYENSNLSQKERLLNSMWELWPLLPAYGRRTAQFVDLLGYLTLTTKEISEKVPEYMGLAVAVLRQQNERIAKHPNAPIYTALGQVLDLEGYYLESEPCLVCNNPEVPMSNIKLSSVKQDSKFTTTTTIVKLTQSHIISKIILRIADAKRTKMVRTINIYYNNRTVQAVVELKNRPSMWHKARKVTLEYSQIEEKIEFPLPITACNLMIEYADFYETVTGSSENLQCPRCSAAVPANPGVCGNCGENVFQCHKCRAINYDEKDPFLCHSCGFCKYAKFDYNIYGRACCAVDPIESADDRAKTVLTIHNLLEKADRVYRSLQDNKQILELLVQKVADQKLDRATDESIVGNVVSTSQVNKVIQLLAQKYSVESKNSFEELSKHIQKVQACRRELVAYDRSQMDLPTTPLDNNDSVVIHNRCYGCALASTEQCLTLLRAMASNIDCRVGLCQQGLVDELAQNNLRRGTIQIQDEVRNLLCLLTRDLPEATQSLCNLILTRVKLVLSGIAPFSNIDSSLRHEMSLLESMVAHDDSCWEQKLKVVLEIFLLACRDVRGPPVSVLQPCLKVFENLICPSAPKSKTNKDLTTEQLYTIKPTNGLTVDYREWLADDPLHTFDAWKSRMPPVVKASSKPTMQDIPCNEDEDPTKLTETGVNRTKVPRMFIAVLEKKRQKFRTAYLAEKYGLKWRRKVLSKGVRHQPLKLTASWLQSILFNANSRIARQLATSLIPALINKNFERKREILDLLTGFLKYIGEAEEASDEFLILYRCLAKETPWRQYLIVKKVLVLITDLLAVEIEKIHRFEETTLSSDLAQGYALRQLVELLAMFIDNPKILQVYKSKLVGPVLQSYLSLRKLVVQRTRLVDDAQQKLLEMLEEMTTGTEDETRAFMSVLINTVRTTPMNDIKTPVFIFERLCSIIHPEENDVGEFFLTLEKDAQQEDFLQGRMLGNPYPSSEAGLGPLMRDVKNKICTDCELVALLEDDNGMELLVHNKIISLDLPVKEVYKKIWLAEGGERDTMRIVYRMRGLMGDATEEFVETFNNKSIVEVDNEQLYRMANVLADCGGLKVMLDRIVGLQSIMRSRSLLQVLLKLFLLAVKVTRCQEVLCQPELGAINTLLKVLQLCLQGENDSQQSAVTEQLLEIMETILSKAASDTLDSFLQFSLTFGGLEYVTALISCTNCTNVRNSPSVLRHLIRVLAALVYGNDLKMALLCEHFKGALDFQSFDSEYQGENEFRMELFCVLTNQIEHNSIGGTLKDYIIGLGIVEKSIEYIRTHAPCVKPTLLRTDSDELKEFISRPSLKYILRFLTGLANKHEASCVAIAKEIIPIIHRLEQVSSDEHVGSLAENLMDSLCTDPTTAKCVQQQRDFTRAEKKRLAMVTREKQLDALGMRTNEKGQVTAKGSILQKIEKLREETGLTCFICREGYACQPSKVLGIYTFTKRTNIEEFEQKSRKTLGYTTVTHFNVVHIDCHMSAIRLARARDEWESASLQNANTRCNGLLPLWGPEVVEAAFASCMTRHNANMQESTQRCEITFSSAIHDLKLLLLRFAQEKSFHDDAGGGGPQSNMHLVPYLLFYSLYIFLSSRSFTREEKQLTTALTSPINERWLESAYEVEGPLYQITLSLALHTPDLWKKHRIAHLKRLIVIGHARHSSPSAVCKSVTDNKPKDYSVYKPFLMMWAMIDCIYADLFKTVQTPKEEEWPMSLFDYIRRNDEVMLKATDKILETFTEQYLPCADFSEFCDVAGLLNVIDDPVQFLSEVIGSLPATSSTA</sequence>
<dbReference type="OrthoDB" id="30336at2759"/>
<evidence type="ECO:0000313" key="12">
    <source>
        <dbReference type="EMBL" id="KAJ6631770.1"/>
    </source>
</evidence>
<keyword evidence="8" id="KW-0175">Coiled coil</keyword>
<feature type="coiled-coil region" evidence="8">
    <location>
        <begin position="3693"/>
        <end position="3720"/>
    </location>
</feature>
<evidence type="ECO:0000256" key="2">
    <source>
        <dbReference type="ARBA" id="ARBA00022723"/>
    </source>
</evidence>
<evidence type="ECO:0000256" key="8">
    <source>
        <dbReference type="SAM" id="Coils"/>
    </source>
</evidence>
<evidence type="ECO:0000256" key="6">
    <source>
        <dbReference type="PROSITE-ProRule" id="PRU00508"/>
    </source>
</evidence>
<dbReference type="GO" id="GO:0008270">
    <property type="term" value="F:zinc ion binding"/>
    <property type="evidence" value="ECO:0007669"/>
    <property type="project" value="UniProtKB-KW"/>
</dbReference>
<feature type="compositionally biased region" description="Polar residues" evidence="9">
    <location>
        <begin position="2875"/>
        <end position="2885"/>
    </location>
</feature>
<dbReference type="GO" id="GO:0005516">
    <property type="term" value="F:calmodulin binding"/>
    <property type="evidence" value="ECO:0007669"/>
    <property type="project" value="UniProtKB-KW"/>
</dbReference>
<evidence type="ECO:0000313" key="13">
    <source>
        <dbReference type="Proteomes" id="UP001151699"/>
    </source>
</evidence>
<protein>
    <submittedName>
        <fullName evidence="12">Protein purity of essence</fullName>
    </submittedName>
</protein>
<feature type="zinc finger region" description="UBR-type" evidence="6">
    <location>
        <begin position="1700"/>
        <end position="1769"/>
    </location>
</feature>
<keyword evidence="13" id="KW-1185">Reference proteome</keyword>
<proteinExistence type="inferred from homology"/>
<dbReference type="CDD" id="cd19680">
    <property type="entry name" value="UBR-box_UBR4"/>
    <property type="match status" value="1"/>
</dbReference>
<dbReference type="Pfam" id="PF24079">
    <property type="entry name" value="UBR4"/>
    <property type="match status" value="1"/>
</dbReference>
<dbReference type="PANTHER" id="PTHR21725">
    <property type="entry name" value="E3 UBIQUITIN-PROTEIN LIGASE UBR4"/>
    <property type="match status" value="1"/>
</dbReference>
<dbReference type="PROSITE" id="PS51157">
    <property type="entry name" value="ZF_UBR"/>
    <property type="match status" value="1"/>
</dbReference>
<dbReference type="Pfam" id="PF19423">
    <property type="entry name" value="E3_UBR4_N"/>
    <property type="match status" value="3"/>
</dbReference>
<accession>A0A9Q0MJV6</accession>
<feature type="region of interest" description="Disordered" evidence="9">
    <location>
        <begin position="1074"/>
        <end position="1122"/>
    </location>
</feature>
<feature type="compositionally biased region" description="Polar residues" evidence="9">
    <location>
        <begin position="2315"/>
        <end position="2329"/>
    </location>
</feature>
<comment type="caution">
    <text evidence="12">The sequence shown here is derived from an EMBL/GenBank/DDBJ whole genome shotgun (WGS) entry which is preliminary data.</text>
</comment>
<feature type="region of interest" description="UBR4 E3 catalytic module" evidence="7">
    <location>
        <begin position="4680"/>
        <end position="5147"/>
    </location>
</feature>